<dbReference type="HOGENOM" id="CLU_061800_0_0_11"/>
<dbReference type="InterPro" id="IPR005509">
    <property type="entry name" value="AfsA_hotdog_dom"/>
</dbReference>
<dbReference type="PATRIC" id="fig|632772.20.peg.4771"/>
<dbReference type="AlphaFoldDB" id="C1BAV4"/>
<dbReference type="InterPro" id="IPR047757">
    <property type="entry name" value="AfsA-like"/>
</dbReference>
<dbReference type="Pfam" id="PF03756">
    <property type="entry name" value="AfsA"/>
    <property type="match status" value="2"/>
</dbReference>
<gene>
    <name evidence="2" type="ordered locus">ROP_45600</name>
</gene>
<feature type="domain" description="A-factor biosynthesis hotdog" evidence="1">
    <location>
        <begin position="30"/>
        <end position="162"/>
    </location>
</feature>
<evidence type="ECO:0000259" key="1">
    <source>
        <dbReference type="Pfam" id="PF03756"/>
    </source>
</evidence>
<dbReference type="GO" id="GO:0016740">
    <property type="term" value="F:transferase activity"/>
    <property type="evidence" value="ECO:0007669"/>
    <property type="project" value="InterPro"/>
</dbReference>
<dbReference type="Proteomes" id="UP000002212">
    <property type="component" value="Chromosome"/>
</dbReference>
<feature type="domain" description="A-factor biosynthesis hotdog" evidence="1">
    <location>
        <begin position="198"/>
        <end position="284"/>
    </location>
</feature>
<name>C1BAV4_RHOOB</name>
<dbReference type="KEGG" id="rop:ROP_45600"/>
<dbReference type="STRING" id="632772.ROP_45600"/>
<accession>C1BAV4</accession>
<dbReference type="NCBIfam" id="NF041195">
    <property type="entry name" value="ScbA_BarX_GamBu"/>
    <property type="match status" value="1"/>
</dbReference>
<evidence type="ECO:0000313" key="2">
    <source>
        <dbReference type="EMBL" id="BAH52807.1"/>
    </source>
</evidence>
<reference evidence="2 3" key="1">
    <citation type="submission" date="2009-03" db="EMBL/GenBank/DDBJ databases">
        <title>Comparison of the complete genome sequences of Rhodococcus erythropolis PR4 and Rhodococcus opacus B4.</title>
        <authorList>
            <person name="Takarada H."/>
            <person name="Sekine M."/>
            <person name="Hosoyama A."/>
            <person name="Yamada R."/>
            <person name="Fujisawa T."/>
            <person name="Omata S."/>
            <person name="Shimizu A."/>
            <person name="Tsukatani N."/>
            <person name="Tanikawa S."/>
            <person name="Fujita N."/>
            <person name="Harayama S."/>
        </authorList>
    </citation>
    <scope>NUCLEOTIDE SEQUENCE [LARGE SCALE GENOMIC DNA]</scope>
    <source>
        <strain evidence="2 3">B4</strain>
    </source>
</reference>
<evidence type="ECO:0000313" key="3">
    <source>
        <dbReference type="Proteomes" id="UP000002212"/>
    </source>
</evidence>
<organism evidence="2 3">
    <name type="scientific">Rhodococcus opacus (strain B4)</name>
    <dbReference type="NCBI Taxonomy" id="632772"/>
    <lineage>
        <taxon>Bacteria</taxon>
        <taxon>Bacillati</taxon>
        <taxon>Actinomycetota</taxon>
        <taxon>Actinomycetes</taxon>
        <taxon>Mycobacteriales</taxon>
        <taxon>Nocardiaceae</taxon>
        <taxon>Rhodococcus</taxon>
    </lineage>
</organism>
<protein>
    <recommendedName>
        <fullName evidence="1">A-factor biosynthesis hotdog domain-containing protein</fullName>
    </recommendedName>
</protein>
<sequence>MGSGVVARVSRPVPDALPPLSFERTVPRRYVHRQSVSEVFLTDCVPLPEPDRFVLAAQWPRLHGFYRARDGHYDTMLLAETLRQTAIYLGHTRYRVPLPNRFVMQHLQVSASPDALEVGAAAADVIVEVAVSRHVYRGDALAAFRVDLRFRCGGLQIGAATGDAAVFPPAAYARARWGDRGPRTVGTPWCPDPVRSGLVGHVDDAHVVLGPQRARDEWEVRVDTAHPVLFDHPCDHIPGMLLFEAIRQAACARLGLPDAHLASLGATFHRFAELDERTTIRLDAVDDGTLSVTGSIRQGGVAVVRGTAALAPTAVSACAGS</sequence>
<dbReference type="EMBL" id="AP011115">
    <property type="protein sequence ID" value="BAH52807.1"/>
    <property type="molecule type" value="Genomic_DNA"/>
</dbReference>
<proteinExistence type="predicted"/>